<dbReference type="InterPro" id="IPR010076">
    <property type="entry name" value="BioH"/>
</dbReference>
<comment type="subcellular location">
    <subcellularLocation>
        <location evidence="5">Cytoplasm</location>
    </subcellularLocation>
</comment>
<dbReference type="OrthoDB" id="9780744at2"/>
<feature type="domain" description="AB hydrolase-1" evidence="6">
    <location>
        <begin position="16"/>
        <end position="240"/>
    </location>
</feature>
<comment type="similarity">
    <text evidence="5">Belongs to the AB hydrolase superfamily. Carboxylesterase BioH family.</text>
</comment>
<protein>
    <recommendedName>
        <fullName evidence="5">Pimeloyl-[acyl-carrier protein] methyl ester esterase</fullName>
        <ecNumber evidence="5">3.1.1.85</ecNumber>
    </recommendedName>
    <alternativeName>
        <fullName evidence="5">Biotin synthesis protein BioH</fullName>
    </alternativeName>
    <alternativeName>
        <fullName evidence="5">Carboxylesterase BioH</fullName>
    </alternativeName>
</protein>
<feature type="active site" evidence="5">
    <location>
        <position position="233"/>
    </location>
</feature>
<gene>
    <name evidence="5" type="primary">bioH</name>
    <name evidence="7" type="ORF">Rin_00016830</name>
</gene>
<keyword evidence="1 5" id="KW-0719">Serine esterase</keyword>
<dbReference type="RefSeq" id="WP_006707332.1">
    <property type="nucleotide sequence ID" value="NZ_AGCA01000401.1"/>
</dbReference>
<dbReference type="InterPro" id="IPR029058">
    <property type="entry name" value="AB_hydrolase_fold"/>
</dbReference>
<keyword evidence="4 5" id="KW-0378">Hydrolase</keyword>
<evidence type="ECO:0000259" key="6">
    <source>
        <dbReference type="Pfam" id="PF00561"/>
    </source>
</evidence>
<feature type="binding site" evidence="5">
    <location>
        <position position="22"/>
    </location>
    <ligand>
        <name>substrate</name>
    </ligand>
</feature>
<dbReference type="GO" id="GO:0016740">
    <property type="term" value="F:transferase activity"/>
    <property type="evidence" value="ECO:0007669"/>
    <property type="project" value="UniProtKB-KW"/>
</dbReference>
<feature type="binding site" evidence="5">
    <location>
        <position position="233"/>
    </location>
    <ligand>
        <name>substrate</name>
    </ligand>
</feature>
<keyword evidence="7" id="KW-0808">Transferase</keyword>
<dbReference type="EC" id="3.1.1.85" evidence="5"/>
<feature type="active site" description="Nucleophile" evidence="5">
    <location>
        <position position="82"/>
    </location>
</feature>
<comment type="caution">
    <text evidence="7">The sequence shown here is derived from an EMBL/GenBank/DDBJ whole genome shotgun (WGS) entry which is preliminary data.</text>
</comment>
<evidence type="ECO:0000256" key="4">
    <source>
        <dbReference type="ARBA" id="ARBA00022801"/>
    </source>
</evidence>
<dbReference type="UniPathway" id="UPA00078"/>
<comment type="catalytic activity">
    <reaction evidence="5">
        <text>6-carboxyhexanoyl-[ACP] methyl ester + H2O = 6-carboxyhexanoyl-[ACP] + methanol + H(+)</text>
        <dbReference type="Rhea" id="RHEA:42700"/>
        <dbReference type="Rhea" id="RHEA-COMP:9955"/>
        <dbReference type="Rhea" id="RHEA-COMP:10186"/>
        <dbReference type="ChEBI" id="CHEBI:15377"/>
        <dbReference type="ChEBI" id="CHEBI:15378"/>
        <dbReference type="ChEBI" id="CHEBI:17790"/>
        <dbReference type="ChEBI" id="CHEBI:78846"/>
        <dbReference type="ChEBI" id="CHEBI:82735"/>
        <dbReference type="EC" id="3.1.1.85"/>
    </reaction>
</comment>
<dbReference type="PANTHER" id="PTHR43194">
    <property type="entry name" value="HYDROLASE ALPHA/BETA FOLD FAMILY"/>
    <property type="match status" value="1"/>
</dbReference>
<dbReference type="GO" id="GO:0005737">
    <property type="term" value="C:cytoplasm"/>
    <property type="evidence" value="ECO:0007669"/>
    <property type="project" value="UniProtKB-SubCell"/>
</dbReference>
<comment type="pathway">
    <text evidence="5">Cofactor biosynthesis; biotin biosynthesis.</text>
</comment>
<dbReference type="PATRIC" id="fig|1005043.3.peg.1552"/>
<keyword evidence="3 5" id="KW-0093">Biotin biosynthesis</keyword>
<dbReference type="NCBIfam" id="TIGR01738">
    <property type="entry name" value="bioH"/>
    <property type="match status" value="1"/>
</dbReference>
<dbReference type="EMBL" id="AGCA01000401">
    <property type="protein sequence ID" value="EGY28381.1"/>
    <property type="molecule type" value="Genomic_DNA"/>
</dbReference>
<dbReference type="SUPFAM" id="SSF53474">
    <property type="entry name" value="alpha/beta-Hydrolases"/>
    <property type="match status" value="1"/>
</dbReference>
<reference evidence="7 8" key="1">
    <citation type="journal article" date="2012" name="Genome Res.">
        <title>Genomic basis of endosymbiont-conferred protection against an insect parasitoid.</title>
        <authorList>
            <person name="Hansen A.K."/>
            <person name="Vorburger C."/>
            <person name="Moran N.A."/>
        </authorList>
    </citation>
    <scope>NUCLEOTIDE SEQUENCE [LARGE SCALE GENOMIC DNA]</scope>
    <source>
        <strain evidence="8">R5.15</strain>
    </source>
</reference>
<keyword evidence="2 5" id="KW-0963">Cytoplasm</keyword>
<sequence>MTTLYWHTCGEGKRDFVLLHGWGLNADVWHCIINRLAPHFRLHLVDLPGYGRSSGYGDMSLSEMATVVLNQAPEKALWLGWSMGGLVASQIALNQPEQVIGLITVSSSPCFSAQGDWPGIRPEILAGFKQQLHDNFPRTIERFLSLQTLGIASARKDTTFLKSLVSYQQNAEVLMRGLEIVQTTDLRSALAHCSVPFLRIYGDRDELVPSRVATLLDGAWPTTQSAIIDNAAHVPFMSHPDDFLALIIYFSQRDDLHYTVRLSSYGGVG</sequence>
<keyword evidence="8" id="KW-1185">Reference proteome</keyword>
<feature type="binding site" evidence="5">
    <location>
        <begin position="82"/>
        <end position="83"/>
    </location>
    <ligand>
        <name>substrate</name>
    </ligand>
</feature>
<dbReference type="InterPro" id="IPR000073">
    <property type="entry name" value="AB_hydrolase_1"/>
</dbReference>
<comment type="subunit">
    <text evidence="5">Monomer.</text>
</comment>
<dbReference type="Gene3D" id="3.40.50.1820">
    <property type="entry name" value="alpha/beta hydrolase"/>
    <property type="match status" value="1"/>
</dbReference>
<dbReference type="AlphaFoldDB" id="G2H0V0"/>
<evidence type="ECO:0000256" key="5">
    <source>
        <dbReference type="HAMAP-Rule" id="MF_01260"/>
    </source>
</evidence>
<proteinExistence type="inferred from homology"/>
<evidence type="ECO:0000313" key="8">
    <source>
        <dbReference type="Proteomes" id="UP000004116"/>
    </source>
</evidence>
<organism evidence="7 8">
    <name type="scientific">Candidatus Regiella insecticola 5.15</name>
    <dbReference type="NCBI Taxonomy" id="1005043"/>
    <lineage>
        <taxon>Bacteria</taxon>
        <taxon>Pseudomonadati</taxon>
        <taxon>Pseudomonadota</taxon>
        <taxon>Gammaproteobacteria</taxon>
        <taxon>Enterobacterales</taxon>
        <taxon>Enterobacteriaceae</taxon>
        <taxon>aphid secondary symbionts</taxon>
        <taxon>Candidatus Regiella</taxon>
    </lineage>
</organism>
<dbReference type="HAMAP" id="MF_01260">
    <property type="entry name" value="Carboxylester"/>
    <property type="match status" value="1"/>
</dbReference>
<dbReference type="Proteomes" id="UP000004116">
    <property type="component" value="Unassembled WGS sequence"/>
</dbReference>
<evidence type="ECO:0000256" key="2">
    <source>
        <dbReference type="ARBA" id="ARBA00022490"/>
    </source>
</evidence>
<dbReference type="InterPro" id="IPR050228">
    <property type="entry name" value="Carboxylesterase_BioH"/>
</dbReference>
<feature type="active site" evidence="5">
    <location>
        <position position="205"/>
    </location>
</feature>
<dbReference type="Pfam" id="PF00561">
    <property type="entry name" value="Abhydrolase_1"/>
    <property type="match status" value="1"/>
</dbReference>
<evidence type="ECO:0000256" key="1">
    <source>
        <dbReference type="ARBA" id="ARBA00022487"/>
    </source>
</evidence>
<comment type="function">
    <text evidence="5">The physiological role of BioH is to remove the methyl group introduced by BioC when the pimeloyl moiety is complete. It allows to synthesize pimeloyl-ACP via the fatty acid synthetic pathway through the hydrolysis of the ester bonds of pimeloyl-ACP esters.</text>
</comment>
<accession>G2H0V0</accession>
<dbReference type="GO" id="GO:0090499">
    <property type="term" value="F:pimelyl-[acyl-carrier protein] methyl ester esterase activity"/>
    <property type="evidence" value="ECO:0007669"/>
    <property type="project" value="UniProtKB-EC"/>
</dbReference>
<name>G2H0V0_9ENTR</name>
<feature type="binding site" evidence="5">
    <location>
        <begin position="143"/>
        <end position="147"/>
    </location>
    <ligand>
        <name>substrate</name>
    </ligand>
</feature>
<dbReference type="GO" id="GO:0009102">
    <property type="term" value="P:biotin biosynthetic process"/>
    <property type="evidence" value="ECO:0007669"/>
    <property type="project" value="UniProtKB-UniRule"/>
</dbReference>
<evidence type="ECO:0000313" key="7">
    <source>
        <dbReference type="EMBL" id="EGY28381.1"/>
    </source>
</evidence>
<dbReference type="PANTHER" id="PTHR43194:SF5">
    <property type="entry name" value="PIMELOYL-[ACYL-CARRIER PROTEIN] METHYL ESTER ESTERASE"/>
    <property type="match status" value="1"/>
</dbReference>
<evidence type="ECO:0000256" key="3">
    <source>
        <dbReference type="ARBA" id="ARBA00022756"/>
    </source>
</evidence>